<dbReference type="Gene3D" id="3.40.50.720">
    <property type="entry name" value="NAD(P)-binding Rossmann-like Domain"/>
    <property type="match status" value="1"/>
</dbReference>
<dbReference type="GO" id="GO:0061504">
    <property type="term" value="P:cyclic threonylcarbamoyladenosine biosynthetic process"/>
    <property type="evidence" value="ECO:0007669"/>
    <property type="project" value="TreeGrafter"/>
</dbReference>
<dbReference type="RefSeq" id="WP_231615875.1">
    <property type="nucleotide sequence ID" value="NZ_SJPV01000010.1"/>
</dbReference>
<evidence type="ECO:0000313" key="2">
    <source>
        <dbReference type="EMBL" id="TWU33207.1"/>
    </source>
</evidence>
<dbReference type="GO" id="GO:0008641">
    <property type="term" value="F:ubiquitin-like modifier activating enzyme activity"/>
    <property type="evidence" value="ECO:0007669"/>
    <property type="project" value="InterPro"/>
</dbReference>
<keyword evidence="2" id="KW-0808">Transferase</keyword>
<gene>
    <name evidence="2" type="primary">moeZ_3</name>
    <name evidence="2" type="ORF">Poly41_49590</name>
</gene>
<feature type="domain" description="THIF-type NAD/FAD binding fold" evidence="1">
    <location>
        <begin position="27"/>
        <end position="209"/>
    </location>
</feature>
<keyword evidence="2" id="KW-0548">Nucleotidyltransferase</keyword>
<name>A0A5C6DBP9_9BACT</name>
<keyword evidence="3" id="KW-1185">Reference proteome</keyword>
<dbReference type="EMBL" id="SJPV01000010">
    <property type="protein sequence ID" value="TWU33207.1"/>
    <property type="molecule type" value="Genomic_DNA"/>
</dbReference>
<sequence>MARNGVGGIMTEAQDRFVRQSALVPADRLSGLAVTVIGVGAIGRQVALQLASIGVRRIQLVDFDTVEKTNVTTQGYLASDIGKTKVAATSQAIEQIDPMIKIDKVVDRYRAKQSTGDVMFCCVDSITARSAIWRSVRGRVELFVDGRMLGEVIRVLAAHNVPSSDHYANTLFTAADAQQGTCTSHGTIYAASIAAGLMVHQFTRWLRNLPLDQDTTLNLLAGELSAVLPNPIPT</sequence>
<comment type="caution">
    <text evidence="2">The sequence shown here is derived from an EMBL/GenBank/DDBJ whole genome shotgun (WGS) entry which is preliminary data.</text>
</comment>
<protein>
    <submittedName>
        <fullName evidence="2">Putative adenylyltransferase/sulfurtransferase MoeZ</fullName>
    </submittedName>
</protein>
<dbReference type="PANTHER" id="PTHR43267:SF1">
    <property type="entry name" value="TRNA THREONYLCARBAMOYLADENOSINE DEHYDRATASE"/>
    <property type="match status" value="1"/>
</dbReference>
<dbReference type="Pfam" id="PF00899">
    <property type="entry name" value="ThiF"/>
    <property type="match status" value="1"/>
</dbReference>
<reference evidence="2 3" key="1">
    <citation type="submission" date="2019-02" db="EMBL/GenBank/DDBJ databases">
        <title>Deep-cultivation of Planctomycetes and their phenomic and genomic characterization uncovers novel biology.</title>
        <authorList>
            <person name="Wiegand S."/>
            <person name="Jogler M."/>
            <person name="Boedeker C."/>
            <person name="Pinto D."/>
            <person name="Vollmers J."/>
            <person name="Rivas-Marin E."/>
            <person name="Kohn T."/>
            <person name="Peeters S.H."/>
            <person name="Heuer A."/>
            <person name="Rast P."/>
            <person name="Oberbeckmann S."/>
            <person name="Bunk B."/>
            <person name="Jeske O."/>
            <person name="Meyerdierks A."/>
            <person name="Storesund J.E."/>
            <person name="Kallscheuer N."/>
            <person name="Luecker S."/>
            <person name="Lage O.M."/>
            <person name="Pohl T."/>
            <person name="Merkel B.J."/>
            <person name="Hornburger P."/>
            <person name="Mueller R.-W."/>
            <person name="Bruemmer F."/>
            <person name="Labrenz M."/>
            <person name="Spormann A.M."/>
            <person name="Op Den Camp H."/>
            <person name="Overmann J."/>
            <person name="Amann R."/>
            <person name="Jetten M.S.M."/>
            <person name="Mascher T."/>
            <person name="Medema M.H."/>
            <person name="Devos D.P."/>
            <person name="Kaster A.-K."/>
            <person name="Ovreas L."/>
            <person name="Rohde M."/>
            <person name="Galperin M.Y."/>
            <person name="Jogler C."/>
        </authorList>
    </citation>
    <scope>NUCLEOTIDE SEQUENCE [LARGE SCALE GENOMIC DNA]</scope>
    <source>
        <strain evidence="2 3">Poly41</strain>
    </source>
</reference>
<proteinExistence type="predicted"/>
<dbReference type="AlphaFoldDB" id="A0A5C6DBP9"/>
<dbReference type="GO" id="GO:0016779">
    <property type="term" value="F:nucleotidyltransferase activity"/>
    <property type="evidence" value="ECO:0007669"/>
    <property type="project" value="UniProtKB-KW"/>
</dbReference>
<evidence type="ECO:0000313" key="3">
    <source>
        <dbReference type="Proteomes" id="UP000319143"/>
    </source>
</evidence>
<dbReference type="InterPro" id="IPR000594">
    <property type="entry name" value="ThiF_NAD_FAD-bd"/>
</dbReference>
<dbReference type="Proteomes" id="UP000319143">
    <property type="component" value="Unassembled WGS sequence"/>
</dbReference>
<dbReference type="GO" id="GO:0061503">
    <property type="term" value="F:tRNA threonylcarbamoyladenosine dehydratase"/>
    <property type="evidence" value="ECO:0007669"/>
    <property type="project" value="TreeGrafter"/>
</dbReference>
<dbReference type="CDD" id="cd01483">
    <property type="entry name" value="E1_enzyme_family"/>
    <property type="match status" value="1"/>
</dbReference>
<dbReference type="SUPFAM" id="SSF69572">
    <property type="entry name" value="Activating enzymes of the ubiquitin-like proteins"/>
    <property type="match status" value="1"/>
</dbReference>
<accession>A0A5C6DBP9</accession>
<dbReference type="PANTHER" id="PTHR43267">
    <property type="entry name" value="TRNA THREONYLCARBAMOYLADENOSINE DEHYDRATASE"/>
    <property type="match status" value="1"/>
</dbReference>
<dbReference type="InterPro" id="IPR045886">
    <property type="entry name" value="ThiF/MoeB/HesA"/>
</dbReference>
<evidence type="ECO:0000259" key="1">
    <source>
        <dbReference type="Pfam" id="PF00899"/>
    </source>
</evidence>
<organism evidence="2 3">
    <name type="scientific">Novipirellula artificiosorum</name>
    <dbReference type="NCBI Taxonomy" id="2528016"/>
    <lineage>
        <taxon>Bacteria</taxon>
        <taxon>Pseudomonadati</taxon>
        <taxon>Planctomycetota</taxon>
        <taxon>Planctomycetia</taxon>
        <taxon>Pirellulales</taxon>
        <taxon>Pirellulaceae</taxon>
        <taxon>Novipirellula</taxon>
    </lineage>
</organism>
<dbReference type="InterPro" id="IPR035985">
    <property type="entry name" value="Ubiquitin-activating_enz"/>
</dbReference>